<dbReference type="VEuPathDB" id="TriTrypDB:LpyrH10_07_3380"/>
<gene>
    <name evidence="3" type="ORF">ABB37_04531</name>
</gene>
<dbReference type="AlphaFoldDB" id="A0A0M9G2Z9"/>
<evidence type="ECO:0000313" key="3">
    <source>
        <dbReference type="EMBL" id="KPA81193.1"/>
    </source>
</evidence>
<feature type="region of interest" description="Disordered" evidence="1">
    <location>
        <begin position="250"/>
        <end position="312"/>
    </location>
</feature>
<feature type="region of interest" description="Disordered" evidence="1">
    <location>
        <begin position="123"/>
        <end position="157"/>
    </location>
</feature>
<reference evidence="3 4" key="1">
    <citation type="submission" date="2015-07" db="EMBL/GenBank/DDBJ databases">
        <title>High-quality genome of monoxenous trypanosomatid Leptomonas pyrrhocoris.</title>
        <authorList>
            <person name="Flegontov P."/>
            <person name="Butenko A."/>
            <person name="Firsov S."/>
            <person name="Vlcek C."/>
            <person name="Logacheva M.D."/>
            <person name="Field M."/>
            <person name="Filatov D."/>
            <person name="Flegontova O."/>
            <person name="Gerasimov E."/>
            <person name="Jackson A.P."/>
            <person name="Kelly S."/>
            <person name="Opperdoes F."/>
            <person name="O'Reilly A."/>
            <person name="Votypka J."/>
            <person name="Yurchenko V."/>
            <person name="Lukes J."/>
        </authorList>
    </citation>
    <scope>NUCLEOTIDE SEQUENCE [LARGE SCALE GENOMIC DNA]</scope>
    <source>
        <strain evidence="3">H10</strain>
    </source>
</reference>
<feature type="compositionally biased region" description="Pro residues" evidence="1">
    <location>
        <begin position="52"/>
        <end position="63"/>
    </location>
</feature>
<name>A0A0M9G2Z9_LEPPY</name>
<sequence>MSHPHHVTGAARQDTAPSMSYVPPYRVDAHTFINEQLATAAAQAQVQSLDPTAPPPPLPPPPRSSSTSQASAQPAPTTTISTNPLSIPPPPRKDVSSNAAATAAPPPPCLPATFSSIPSTLPVTFYERPPSPHAPSPAPAPPQVKPPLAPPLQHPPFSAPPTVAAVAITAAPLPPHPSSSNSNAALYSARIPELRVILARGRLSGVTHVAADATGEEIYRAFCPAGDTYPNENASASTAAAAAAATTTTAATTSAATPVMSPSSRGGSHAPRALSEMANALTSDGKAAVAPNGTADTSHRRSGTALTSAMRGRLPPGWERRVFHNTTFYLDHISREAHEQEPWVVWWGRAGNAEASGL</sequence>
<protein>
    <recommendedName>
        <fullName evidence="2">WW domain-containing protein</fullName>
    </recommendedName>
</protein>
<dbReference type="OrthoDB" id="238414at2759"/>
<comment type="caution">
    <text evidence="3">The sequence shown here is derived from an EMBL/GenBank/DDBJ whole genome shotgun (WGS) entry which is preliminary data.</text>
</comment>
<feature type="domain" description="WW" evidence="2">
    <location>
        <begin position="312"/>
        <end position="344"/>
    </location>
</feature>
<dbReference type="PROSITE" id="PS50020">
    <property type="entry name" value="WW_DOMAIN_2"/>
    <property type="match status" value="1"/>
</dbReference>
<feature type="compositionally biased region" description="Pro residues" evidence="1">
    <location>
        <begin position="129"/>
        <end position="157"/>
    </location>
</feature>
<dbReference type="EMBL" id="LGTL01000007">
    <property type="protein sequence ID" value="KPA81193.1"/>
    <property type="molecule type" value="Genomic_DNA"/>
</dbReference>
<proteinExistence type="predicted"/>
<dbReference type="RefSeq" id="XP_015659632.1">
    <property type="nucleotide sequence ID" value="XM_015802231.1"/>
</dbReference>
<feature type="region of interest" description="Disordered" evidence="1">
    <location>
        <begin position="38"/>
        <end position="108"/>
    </location>
</feature>
<feature type="compositionally biased region" description="Low complexity" evidence="1">
    <location>
        <begin position="38"/>
        <end position="47"/>
    </location>
</feature>
<accession>A0A0M9G2Z9</accession>
<feature type="region of interest" description="Disordered" evidence="1">
    <location>
        <begin position="1"/>
        <end position="22"/>
    </location>
</feature>
<dbReference type="Proteomes" id="UP000037923">
    <property type="component" value="Unassembled WGS sequence"/>
</dbReference>
<evidence type="ECO:0000256" key="1">
    <source>
        <dbReference type="SAM" id="MobiDB-lite"/>
    </source>
</evidence>
<dbReference type="InterPro" id="IPR001202">
    <property type="entry name" value="WW_dom"/>
</dbReference>
<dbReference type="GeneID" id="26904822"/>
<dbReference type="OMA" id="WGRAGNA"/>
<keyword evidence="4" id="KW-1185">Reference proteome</keyword>
<evidence type="ECO:0000313" key="4">
    <source>
        <dbReference type="Proteomes" id="UP000037923"/>
    </source>
</evidence>
<organism evidence="3 4">
    <name type="scientific">Leptomonas pyrrhocoris</name>
    <name type="common">Firebug parasite</name>
    <dbReference type="NCBI Taxonomy" id="157538"/>
    <lineage>
        <taxon>Eukaryota</taxon>
        <taxon>Discoba</taxon>
        <taxon>Euglenozoa</taxon>
        <taxon>Kinetoplastea</taxon>
        <taxon>Metakinetoplastina</taxon>
        <taxon>Trypanosomatida</taxon>
        <taxon>Trypanosomatidae</taxon>
        <taxon>Leishmaniinae</taxon>
        <taxon>Leptomonas</taxon>
    </lineage>
</organism>
<evidence type="ECO:0000259" key="2">
    <source>
        <dbReference type="PROSITE" id="PS50020"/>
    </source>
</evidence>
<feature type="compositionally biased region" description="Low complexity" evidence="1">
    <location>
        <begin position="64"/>
        <end position="82"/>
    </location>
</feature>